<name>A0ABS2WNV7_9BACT</name>
<dbReference type="Gene3D" id="2.30.42.10">
    <property type="match status" value="2"/>
</dbReference>
<accession>A0ABS2WNV7</accession>
<dbReference type="RefSeq" id="WP_205457677.1">
    <property type="nucleotide sequence ID" value="NZ_JAFHKK010000001.1"/>
</dbReference>
<dbReference type="SUPFAM" id="SSF50156">
    <property type="entry name" value="PDZ domain-like"/>
    <property type="match status" value="2"/>
</dbReference>
<feature type="signal peptide" evidence="1">
    <location>
        <begin position="1"/>
        <end position="20"/>
    </location>
</feature>
<dbReference type="Proteomes" id="UP000703590">
    <property type="component" value="Unassembled WGS sequence"/>
</dbReference>
<dbReference type="EMBL" id="JAFHKK010000001">
    <property type="protein sequence ID" value="MBN2963242.1"/>
    <property type="molecule type" value="Genomic_DNA"/>
</dbReference>
<feature type="chain" id="PRO_5045166645" evidence="1">
    <location>
        <begin position="21"/>
        <end position="345"/>
    </location>
</feature>
<proteinExistence type="predicted"/>
<organism evidence="3 4">
    <name type="scientific">Sulfurospirillum tamanense</name>
    <dbReference type="NCBI Taxonomy" id="2813362"/>
    <lineage>
        <taxon>Bacteria</taxon>
        <taxon>Pseudomonadati</taxon>
        <taxon>Campylobacterota</taxon>
        <taxon>Epsilonproteobacteria</taxon>
        <taxon>Campylobacterales</taxon>
        <taxon>Sulfurospirillaceae</taxon>
        <taxon>Sulfurospirillum</taxon>
    </lineage>
</organism>
<reference evidence="4" key="1">
    <citation type="submission" date="2021-02" db="EMBL/GenBank/DDBJ databases">
        <title>Sulfurospirillum tamanensis sp. nov.</title>
        <authorList>
            <person name="Merkel A.Y."/>
        </authorList>
    </citation>
    <scope>NUCLEOTIDE SEQUENCE [LARGE SCALE GENOMIC DNA]</scope>
    <source>
        <strain evidence="4">T05b</strain>
    </source>
</reference>
<dbReference type="Pfam" id="PF24314">
    <property type="entry name" value="DUF7488"/>
    <property type="match status" value="1"/>
</dbReference>
<dbReference type="Pfam" id="PF13180">
    <property type="entry name" value="PDZ_2"/>
    <property type="match status" value="1"/>
</dbReference>
<reference evidence="3 4" key="3">
    <citation type="submission" date="2021-02" db="EMBL/GenBank/DDBJ databases">
        <authorList>
            <person name="Merkel A.Y."/>
        </authorList>
    </citation>
    <scope>NUCLEOTIDE SEQUENCE [LARGE SCALE GENOMIC DNA]</scope>
    <source>
        <strain evidence="3 4">T05b</strain>
    </source>
</reference>
<evidence type="ECO:0000313" key="3">
    <source>
        <dbReference type="EMBL" id="MBN2963242.1"/>
    </source>
</evidence>
<sequence>MAIKTKLLGLVLVFSFCAWAEEAPTVGDFEACFNRNKPAYVTLEGVRAIAITPTRAVSFERPRSFVKYDPFLNLYVLRSTTPLSPVPQNEERALKKGEWLASVSHTSAVSIGKLGALTSGLDGFDGFDGFTAKATRGAIVTGVCCDMYGVARNEGNFIGNRYLEHIVAYDTVYYGDVGARFAQQDTHIVVTHVDPFSNSPLRQGDRLVRLDKKQVNELQHVQETFLFSPKDTLLNAEVMRAGQRITLSLHVKPRRLIPLAQETYLEALGMVFDGGLVLRRVEANSLAQTQGLEAGDKLLQINTQPLKTPTQVRTLLGALPKNQTHHMLFDRKGFHFFITLKIPQQ</sequence>
<evidence type="ECO:0000259" key="2">
    <source>
        <dbReference type="PROSITE" id="PS50106"/>
    </source>
</evidence>
<keyword evidence="4" id="KW-1185">Reference proteome</keyword>
<reference evidence="3 4" key="2">
    <citation type="submission" date="2021-02" db="EMBL/GenBank/DDBJ databases">
        <title>Sulfurospirillum tamanensis sp. nov.</title>
        <authorList>
            <person name="Frolova A."/>
            <person name="Merkel A."/>
            <person name="Slobodkin A."/>
        </authorList>
    </citation>
    <scope>NUCLEOTIDE SEQUENCE [LARGE SCALE GENOMIC DNA]</scope>
    <source>
        <strain evidence="3 4">T05b</strain>
    </source>
</reference>
<dbReference type="InterPro" id="IPR041489">
    <property type="entry name" value="PDZ_6"/>
</dbReference>
<dbReference type="SMART" id="SM00228">
    <property type="entry name" value="PDZ"/>
    <property type="match status" value="2"/>
</dbReference>
<dbReference type="InterPro" id="IPR055911">
    <property type="entry name" value="DUF7488"/>
</dbReference>
<evidence type="ECO:0000256" key="1">
    <source>
        <dbReference type="SAM" id="SignalP"/>
    </source>
</evidence>
<feature type="domain" description="PDZ" evidence="2">
    <location>
        <begin position="256"/>
        <end position="307"/>
    </location>
</feature>
<gene>
    <name evidence="3" type="ORF">JWV37_00475</name>
</gene>
<dbReference type="InterPro" id="IPR001478">
    <property type="entry name" value="PDZ"/>
</dbReference>
<dbReference type="Pfam" id="PF17820">
    <property type="entry name" value="PDZ_6"/>
    <property type="match status" value="1"/>
</dbReference>
<dbReference type="PROSITE" id="PS50106">
    <property type="entry name" value="PDZ"/>
    <property type="match status" value="1"/>
</dbReference>
<protein>
    <submittedName>
        <fullName evidence="3">PDZ domain-containing protein</fullName>
    </submittedName>
</protein>
<keyword evidence="1" id="KW-0732">Signal</keyword>
<evidence type="ECO:0000313" key="4">
    <source>
        <dbReference type="Proteomes" id="UP000703590"/>
    </source>
</evidence>
<dbReference type="InterPro" id="IPR036034">
    <property type="entry name" value="PDZ_sf"/>
</dbReference>
<comment type="caution">
    <text evidence="3">The sequence shown here is derived from an EMBL/GenBank/DDBJ whole genome shotgun (WGS) entry which is preliminary data.</text>
</comment>